<name>A0A2R6AN82_9ARCH</name>
<protein>
    <recommendedName>
        <fullName evidence="3">HTH arsR-type domain-containing protein</fullName>
    </recommendedName>
</protein>
<proteinExistence type="predicted"/>
<accession>A0A2R6AN82</accession>
<dbReference type="Proteomes" id="UP000241473">
    <property type="component" value="Unassembled WGS sequence"/>
</dbReference>
<reference evidence="1 2" key="1">
    <citation type="submission" date="2017-04" db="EMBL/GenBank/DDBJ databases">
        <title>Novel microbial lineages endemic to geothermal iron-oxide mats fill important gaps in the evolutionary history of Archaea.</title>
        <authorList>
            <person name="Jay Z.J."/>
            <person name="Beam J.P."/>
            <person name="Dlakic M."/>
            <person name="Rusch D.B."/>
            <person name="Kozubal M.A."/>
            <person name="Inskeep W.P."/>
        </authorList>
    </citation>
    <scope>NUCLEOTIDE SEQUENCE [LARGE SCALE GENOMIC DNA]</scope>
    <source>
        <strain evidence="1">OSP_C</strain>
    </source>
</reference>
<evidence type="ECO:0000313" key="1">
    <source>
        <dbReference type="EMBL" id="PSN87837.1"/>
    </source>
</evidence>
<dbReference type="AlphaFoldDB" id="A0A2R6AN82"/>
<evidence type="ECO:0000313" key="2">
    <source>
        <dbReference type="Proteomes" id="UP000241473"/>
    </source>
</evidence>
<dbReference type="Gene3D" id="3.40.50.10770">
    <property type="entry name" value="Hypothetical protein VC1899 like domain (Restriction endonuclease-like)"/>
    <property type="match status" value="1"/>
</dbReference>
<comment type="caution">
    <text evidence="1">The sequence shown here is derived from an EMBL/GenBank/DDBJ whole genome shotgun (WGS) entry which is preliminary data.</text>
</comment>
<sequence>MVINREVCVVADTVDAEPVERGRVLQVALCSEGIKGIKAGLRTFPVDKLLVIHTPQITPLVNELLGQLSEALELETEAVQISSPRFDEVLDVLSTALKANLTKFDDVYVNLSEGDKLFSCSALAVCFLFGVKAYYIMDDSPYVFPIVRLGYQKILPEAKLNILQVLAKVGGGVASLEELSELTGYDKAQLSYHINGAPDSRGLATLGLVSVEKGARGRLSIRLTTQGKILLMSGV</sequence>
<evidence type="ECO:0008006" key="3">
    <source>
        <dbReference type="Google" id="ProtNLM"/>
    </source>
</evidence>
<gene>
    <name evidence="1" type="ORF">B9Q00_07650</name>
</gene>
<organism evidence="1 2">
    <name type="scientific">Candidatus Marsarchaeota G1 archaeon OSP_C</name>
    <dbReference type="NCBI Taxonomy" id="1978154"/>
    <lineage>
        <taxon>Archaea</taxon>
        <taxon>Candidatus Marsarchaeota</taxon>
        <taxon>Candidatus Marsarchaeota group 1</taxon>
    </lineage>
</organism>
<dbReference type="EMBL" id="NEXB01000044">
    <property type="protein sequence ID" value="PSN87837.1"/>
    <property type="molecule type" value="Genomic_DNA"/>
</dbReference>